<keyword evidence="1" id="KW-1133">Transmembrane helix</keyword>
<sequence length="63" mass="7410">MNQNLYYVGRENFNATFTSAMCHMLPVFAFVTTPPWVLTRFIRTFRPVSQVNHHMSGNQCSRR</sequence>
<proteinExistence type="predicted"/>
<dbReference type="AlphaFoldDB" id="A0A2P6SJZ1"/>
<keyword evidence="3" id="KW-1185">Reference proteome</keyword>
<evidence type="ECO:0000313" key="2">
    <source>
        <dbReference type="EMBL" id="PRQ59001.1"/>
    </source>
</evidence>
<dbReference type="EMBL" id="PDCK01000039">
    <property type="protein sequence ID" value="PRQ59001.1"/>
    <property type="molecule type" value="Genomic_DNA"/>
</dbReference>
<dbReference type="Proteomes" id="UP000238479">
    <property type="component" value="Chromosome 1"/>
</dbReference>
<feature type="transmembrane region" description="Helical" evidence="1">
    <location>
        <begin position="15"/>
        <end position="38"/>
    </location>
</feature>
<organism evidence="2 3">
    <name type="scientific">Rosa chinensis</name>
    <name type="common">China rose</name>
    <dbReference type="NCBI Taxonomy" id="74649"/>
    <lineage>
        <taxon>Eukaryota</taxon>
        <taxon>Viridiplantae</taxon>
        <taxon>Streptophyta</taxon>
        <taxon>Embryophyta</taxon>
        <taxon>Tracheophyta</taxon>
        <taxon>Spermatophyta</taxon>
        <taxon>Magnoliopsida</taxon>
        <taxon>eudicotyledons</taxon>
        <taxon>Gunneridae</taxon>
        <taxon>Pentapetalae</taxon>
        <taxon>rosids</taxon>
        <taxon>fabids</taxon>
        <taxon>Rosales</taxon>
        <taxon>Rosaceae</taxon>
        <taxon>Rosoideae</taxon>
        <taxon>Rosoideae incertae sedis</taxon>
        <taxon>Rosa</taxon>
    </lineage>
</organism>
<gene>
    <name evidence="2" type="ORF">RchiOBHm_Chr1g0365371</name>
</gene>
<reference evidence="2 3" key="1">
    <citation type="journal article" date="2018" name="Nat. Genet.">
        <title>The Rosa genome provides new insights in the design of modern roses.</title>
        <authorList>
            <person name="Bendahmane M."/>
        </authorList>
    </citation>
    <scope>NUCLEOTIDE SEQUENCE [LARGE SCALE GENOMIC DNA]</scope>
    <source>
        <strain evidence="3">cv. Old Blush</strain>
    </source>
</reference>
<dbReference type="Gramene" id="PRQ59001">
    <property type="protein sequence ID" value="PRQ59001"/>
    <property type="gene ID" value="RchiOBHm_Chr1g0365371"/>
</dbReference>
<name>A0A2P6SJZ1_ROSCH</name>
<evidence type="ECO:0000313" key="3">
    <source>
        <dbReference type="Proteomes" id="UP000238479"/>
    </source>
</evidence>
<protein>
    <submittedName>
        <fullName evidence="2">Uncharacterized protein</fullName>
    </submittedName>
</protein>
<accession>A0A2P6SJZ1</accession>
<comment type="caution">
    <text evidence="2">The sequence shown here is derived from an EMBL/GenBank/DDBJ whole genome shotgun (WGS) entry which is preliminary data.</text>
</comment>
<keyword evidence="1" id="KW-0472">Membrane</keyword>
<keyword evidence="1" id="KW-0812">Transmembrane</keyword>
<evidence type="ECO:0000256" key="1">
    <source>
        <dbReference type="SAM" id="Phobius"/>
    </source>
</evidence>